<comment type="caution">
    <text evidence="3">The sequence shown here is derived from an EMBL/GenBank/DDBJ whole genome shotgun (WGS) entry which is preliminary data.</text>
</comment>
<dbReference type="Proteomes" id="UP000720189">
    <property type="component" value="Unassembled WGS sequence"/>
</dbReference>
<dbReference type="GO" id="GO:0016787">
    <property type="term" value="F:hydrolase activity"/>
    <property type="evidence" value="ECO:0007669"/>
    <property type="project" value="UniProtKB-KW"/>
</dbReference>
<sequence length="338" mass="37434">MTLLKEERLQLATIDPELAEYLKTINIPQIDTSDPAKAIVSLRWYMASLHTPPDPESGVTERDVYYTARDGYKLRAHVYEPVDKSDSTPPLVVYIHGGGWTIGSPEDTERSCCDIVQKLGVVCLAPSYRQGPEDPFPASINDVWDGLQWVAANAESELKVSLSKGFIIGGSSAGGNMAAITSHLARDEELTPVITGVFLLAPMILPPEARDSLPEKYKESYLARTQAKCKNDPILTPALDKIFHDSAAGDTSSPLFVPFIWPTGHHNLPRTYFQVCGMDVLRDEALIYEQVLREDNGIETRLDIYPGMPHIFWGAFVHLSQGKKAAVDLVEGIKWLLE</sequence>
<dbReference type="InterPro" id="IPR029058">
    <property type="entry name" value="AB_hydrolase_fold"/>
</dbReference>
<gene>
    <name evidence="3" type="ORF">BKA55DRAFT_708182</name>
</gene>
<dbReference type="InterPro" id="IPR013094">
    <property type="entry name" value="AB_hydrolase_3"/>
</dbReference>
<name>A0A9P9GDV1_FUSRE</name>
<dbReference type="EMBL" id="JAGMUX010000016">
    <property type="protein sequence ID" value="KAH7237066.1"/>
    <property type="molecule type" value="Genomic_DNA"/>
</dbReference>
<evidence type="ECO:0000313" key="4">
    <source>
        <dbReference type="Proteomes" id="UP000720189"/>
    </source>
</evidence>
<keyword evidence="1 3" id="KW-0378">Hydrolase</keyword>
<dbReference type="GeneID" id="70230685"/>
<dbReference type="RefSeq" id="XP_046045196.1">
    <property type="nucleotide sequence ID" value="XM_046200731.1"/>
</dbReference>
<evidence type="ECO:0000256" key="1">
    <source>
        <dbReference type="ARBA" id="ARBA00022801"/>
    </source>
</evidence>
<reference evidence="3" key="1">
    <citation type="journal article" date="2021" name="Nat. Commun.">
        <title>Genetic determinants of endophytism in the Arabidopsis root mycobiome.</title>
        <authorList>
            <person name="Mesny F."/>
            <person name="Miyauchi S."/>
            <person name="Thiergart T."/>
            <person name="Pickel B."/>
            <person name="Atanasova L."/>
            <person name="Karlsson M."/>
            <person name="Huettel B."/>
            <person name="Barry K.W."/>
            <person name="Haridas S."/>
            <person name="Chen C."/>
            <person name="Bauer D."/>
            <person name="Andreopoulos W."/>
            <person name="Pangilinan J."/>
            <person name="LaButti K."/>
            <person name="Riley R."/>
            <person name="Lipzen A."/>
            <person name="Clum A."/>
            <person name="Drula E."/>
            <person name="Henrissat B."/>
            <person name="Kohler A."/>
            <person name="Grigoriev I.V."/>
            <person name="Martin F.M."/>
            <person name="Hacquard S."/>
        </authorList>
    </citation>
    <scope>NUCLEOTIDE SEQUENCE</scope>
    <source>
        <strain evidence="3">MPI-CAGE-AT-0023</strain>
    </source>
</reference>
<dbReference type="OrthoDB" id="408631at2759"/>
<protein>
    <submittedName>
        <fullName evidence="3">Alpha/Beta hydrolase protein</fullName>
    </submittedName>
</protein>
<dbReference type="SUPFAM" id="SSF53474">
    <property type="entry name" value="alpha/beta-Hydrolases"/>
    <property type="match status" value="1"/>
</dbReference>
<dbReference type="AlphaFoldDB" id="A0A9P9GDV1"/>
<accession>A0A9P9GDV1</accession>
<evidence type="ECO:0000259" key="2">
    <source>
        <dbReference type="Pfam" id="PF07859"/>
    </source>
</evidence>
<dbReference type="PANTHER" id="PTHR48081">
    <property type="entry name" value="AB HYDROLASE SUPERFAMILY PROTEIN C4A8.06C"/>
    <property type="match status" value="1"/>
</dbReference>
<organism evidence="3 4">
    <name type="scientific">Fusarium redolens</name>
    <dbReference type="NCBI Taxonomy" id="48865"/>
    <lineage>
        <taxon>Eukaryota</taxon>
        <taxon>Fungi</taxon>
        <taxon>Dikarya</taxon>
        <taxon>Ascomycota</taxon>
        <taxon>Pezizomycotina</taxon>
        <taxon>Sordariomycetes</taxon>
        <taxon>Hypocreomycetidae</taxon>
        <taxon>Hypocreales</taxon>
        <taxon>Nectriaceae</taxon>
        <taxon>Fusarium</taxon>
        <taxon>Fusarium redolens species complex</taxon>
    </lineage>
</organism>
<dbReference type="Pfam" id="PF07859">
    <property type="entry name" value="Abhydrolase_3"/>
    <property type="match status" value="1"/>
</dbReference>
<keyword evidence="4" id="KW-1185">Reference proteome</keyword>
<evidence type="ECO:0000313" key="3">
    <source>
        <dbReference type="EMBL" id="KAH7237066.1"/>
    </source>
</evidence>
<proteinExistence type="predicted"/>
<feature type="domain" description="Alpha/beta hydrolase fold-3" evidence="2">
    <location>
        <begin position="92"/>
        <end position="313"/>
    </location>
</feature>
<dbReference type="PANTHER" id="PTHR48081:SF8">
    <property type="entry name" value="ALPHA_BETA HYDROLASE FOLD-3 DOMAIN-CONTAINING PROTEIN-RELATED"/>
    <property type="match status" value="1"/>
</dbReference>
<dbReference type="InterPro" id="IPR050300">
    <property type="entry name" value="GDXG_lipolytic_enzyme"/>
</dbReference>
<dbReference type="Gene3D" id="3.40.50.1820">
    <property type="entry name" value="alpha/beta hydrolase"/>
    <property type="match status" value="1"/>
</dbReference>